<feature type="region of interest" description="Disordered" evidence="2">
    <location>
        <begin position="135"/>
        <end position="160"/>
    </location>
</feature>
<dbReference type="AlphaFoldDB" id="A0A8I6RNX0"/>
<evidence type="ECO:0000256" key="3">
    <source>
        <dbReference type="SAM" id="Phobius"/>
    </source>
</evidence>
<evidence type="ECO:0000313" key="5">
    <source>
        <dbReference type="EnsemblMetazoa" id="XP_014248776.1"/>
    </source>
</evidence>
<keyword evidence="3" id="KW-1133">Transmembrane helix</keyword>
<feature type="compositionally biased region" description="Basic and acidic residues" evidence="2">
    <location>
        <begin position="104"/>
        <end position="117"/>
    </location>
</feature>
<dbReference type="EnsemblMetazoa" id="XM_024229631.1">
    <property type="protein sequence ID" value="XP_024085399.1"/>
    <property type="gene ID" value="LOC106666235"/>
</dbReference>
<dbReference type="SUPFAM" id="SSF53474">
    <property type="entry name" value="alpha/beta-Hydrolases"/>
    <property type="match status" value="1"/>
</dbReference>
<evidence type="ECO:0000313" key="6">
    <source>
        <dbReference type="Proteomes" id="UP000494040"/>
    </source>
</evidence>
<feature type="compositionally biased region" description="Basic and acidic residues" evidence="2">
    <location>
        <begin position="148"/>
        <end position="157"/>
    </location>
</feature>
<keyword evidence="3" id="KW-0472">Membrane</keyword>
<evidence type="ECO:0000256" key="2">
    <source>
        <dbReference type="SAM" id="MobiDB-lite"/>
    </source>
</evidence>
<dbReference type="CTD" id="39873"/>
<feature type="domain" description="Carboxylesterase type B" evidence="4">
    <location>
        <begin position="290"/>
        <end position="621"/>
    </location>
</feature>
<reference evidence="5" key="1">
    <citation type="submission" date="2022-01" db="UniProtKB">
        <authorList>
            <consortium name="EnsemblMetazoa"/>
        </authorList>
    </citation>
    <scope>IDENTIFICATION</scope>
</reference>
<dbReference type="EnsemblMetazoa" id="XM_014393290.2">
    <property type="protein sequence ID" value="XP_014248776.1"/>
    <property type="gene ID" value="LOC106666235"/>
</dbReference>
<dbReference type="Pfam" id="PF00135">
    <property type="entry name" value="COesterase"/>
    <property type="match status" value="1"/>
</dbReference>
<feature type="region of interest" description="Disordered" evidence="2">
    <location>
        <begin position="1"/>
        <end position="33"/>
    </location>
</feature>
<dbReference type="InterPro" id="IPR029058">
    <property type="entry name" value="AB_hydrolase_fold"/>
</dbReference>
<keyword evidence="3" id="KW-0812">Transmembrane</keyword>
<dbReference type="GeneID" id="106666235"/>
<dbReference type="InterPro" id="IPR050309">
    <property type="entry name" value="Type-B_Carboxylest/Lipase"/>
</dbReference>
<organism evidence="5 6">
    <name type="scientific">Cimex lectularius</name>
    <name type="common">Bed bug</name>
    <name type="synonym">Acanthia lectularia</name>
    <dbReference type="NCBI Taxonomy" id="79782"/>
    <lineage>
        <taxon>Eukaryota</taxon>
        <taxon>Metazoa</taxon>
        <taxon>Ecdysozoa</taxon>
        <taxon>Arthropoda</taxon>
        <taxon>Hexapoda</taxon>
        <taxon>Insecta</taxon>
        <taxon>Pterygota</taxon>
        <taxon>Neoptera</taxon>
        <taxon>Paraneoptera</taxon>
        <taxon>Hemiptera</taxon>
        <taxon>Heteroptera</taxon>
        <taxon>Panheteroptera</taxon>
        <taxon>Cimicomorpha</taxon>
        <taxon>Cimicidae</taxon>
        <taxon>Cimex</taxon>
    </lineage>
</organism>
<evidence type="ECO:0000259" key="4">
    <source>
        <dbReference type="Pfam" id="PF00135"/>
    </source>
</evidence>
<feature type="region of interest" description="Disordered" evidence="2">
    <location>
        <begin position="74"/>
        <end position="120"/>
    </location>
</feature>
<dbReference type="OMA" id="LYQHPSE"/>
<keyword evidence="1" id="KW-0325">Glycoprotein</keyword>
<accession>A0A8I6RNX0</accession>
<name>A0A8I6RNX0_CIMLE</name>
<proteinExistence type="predicted"/>
<keyword evidence="6" id="KW-1185">Reference proteome</keyword>
<dbReference type="OrthoDB" id="408631at2759"/>
<dbReference type="RefSeq" id="XP_024085399.1">
    <property type="nucleotide sequence ID" value="XM_024229631.1"/>
</dbReference>
<dbReference type="InterPro" id="IPR002018">
    <property type="entry name" value="CarbesteraseB"/>
</dbReference>
<evidence type="ECO:0000256" key="1">
    <source>
        <dbReference type="ARBA" id="ARBA00023180"/>
    </source>
</evidence>
<protein>
    <recommendedName>
        <fullName evidence="4">Carboxylesterase type B domain-containing protein</fullName>
    </recommendedName>
</protein>
<sequence>MENGTEDKPKGDFVSDEKRQIAEEEKEKMIRGTEEKGVKLSEVEKKRKALEEAAMGDVDKRRIPIGGIKIPGFLKTTRSREKTKEGDDNEEGADLLEQPCTEVRVNEEKEKEAKSENTSRLPLFDKFANLKSSFMKKKSVQQDPTDNSTKETEESNGLRRPNLINAIRLPLANLVPKKKTKDEEEIGTQAGLASMETLDDDSKHDDGMENIILESVDIDPEKAGLEDEQEEWKLTDWEKHWEMVKQHKVAASGILIFMVLFLVLIITVLAGPRVNTHAPIIEGKYIKAITTCGFVEGLIEDNAFVFRGIPYANPPTGPRRFRPPEPQTLEECWDGVFKAHNQTSSCWQIYGNSSLNGDEDCLTLEVYTPQVQYENPLPVIVVIGSDSLLGGWPGGMHPSTKLSHAKEVVIVRPNFRLGTLGFLAAKALSDNRYPRTSGNYGLADVIRALEWTNINIRNFGGDKNHITVVGHRAGATLVTALTSILKPEKLFQRVWISSGTTVFPNMTLREAEKQSEEYINGLDCNINTTSGGIAECLTKMEIEDLLDAIPDSWRRQKEGVLPVSEVKGHQWLVEDGIHIRQHPFDAWSKKNLTVQVVIGTTLHSETSFNWWQEHKTWTEERIIQEVNSSQIGAENLLDRVKGLYNLTVEGYASLVTDISTLCPLLNMHKQIPYSKFYLVTQPSDESGLSYGGTDIDAVIGPYQYQLDPPARRYLSSMRKVFFRYVSLGIPPDHKYTKIDQDVSRLDIQDLETKCTFWKEAGFDKFARVD</sequence>
<feature type="transmembrane region" description="Helical" evidence="3">
    <location>
        <begin position="249"/>
        <end position="270"/>
    </location>
</feature>
<dbReference type="RefSeq" id="XP_014248776.1">
    <property type="nucleotide sequence ID" value="XM_014393290.2"/>
</dbReference>
<dbReference type="Gene3D" id="3.40.50.1820">
    <property type="entry name" value="alpha/beta hydrolase"/>
    <property type="match status" value="1"/>
</dbReference>
<dbReference type="Proteomes" id="UP000494040">
    <property type="component" value="Unassembled WGS sequence"/>
</dbReference>
<dbReference type="PANTHER" id="PTHR11559">
    <property type="entry name" value="CARBOXYLESTERASE"/>
    <property type="match status" value="1"/>
</dbReference>
<dbReference type="KEGG" id="clec:106666235"/>